<dbReference type="InterPro" id="IPR011990">
    <property type="entry name" value="TPR-like_helical_dom_sf"/>
</dbReference>
<evidence type="ECO:0000256" key="1">
    <source>
        <dbReference type="ARBA" id="ARBA00022737"/>
    </source>
</evidence>
<dbReference type="Gene3D" id="1.25.40.10">
    <property type="entry name" value="Tetratricopeptide repeat domain"/>
    <property type="match status" value="1"/>
</dbReference>
<dbReference type="EMBL" id="NCVQ01000006">
    <property type="protein sequence ID" value="PWZ21368.1"/>
    <property type="molecule type" value="Genomic_DNA"/>
</dbReference>
<dbReference type="PANTHER" id="PTHR20938:SF0">
    <property type="entry name" value="INTEGRATOR COMPLEX SUBUNIT 4"/>
    <property type="match status" value="1"/>
</dbReference>
<dbReference type="InterPro" id="IPR011989">
    <property type="entry name" value="ARM-like"/>
</dbReference>
<protein>
    <submittedName>
        <fullName evidence="4">Pentatricopeptide repeat-containing protein</fullName>
    </submittedName>
</protein>
<feature type="transmembrane region" description="Helical" evidence="3">
    <location>
        <begin position="100"/>
        <end position="117"/>
    </location>
</feature>
<dbReference type="InterPro" id="IPR016024">
    <property type="entry name" value="ARM-type_fold"/>
</dbReference>
<dbReference type="FunFam" id="1.25.10.10:FF:001313">
    <property type="entry name" value="Protein SIEL"/>
    <property type="match status" value="1"/>
</dbReference>
<sequence>MVLALANHGRIQDSLDLFDRMMRVEGLVPNAITFVAVLSACNHGGLVDEGRRYFAAMLCSVVGDLTIYFVGYVGGTVVDLGKIVQVILANEIGLGKTVQFFQHILFCIAIASIVLIGEIGGMAEEDVATFIQWGGGGAEMRQLYLRAGTQEKGCMQEVAYGAASECDDTLLVTGIRNYFSCFFPLPIVISSLRWGLETSRKTVLFLEMPHRVATVLLLFTLSGPVKASTYLVRRTACKSLGALAKFSTQYTEKALDLLMDMMNDDTEAVRLQALEALFRMSTYGCLSVHEKHMHMVLTMNILRSQMHDW</sequence>
<keyword evidence="1" id="KW-0677">Repeat</keyword>
<dbReference type="InterPro" id="IPR002885">
    <property type="entry name" value="PPR_rpt"/>
</dbReference>
<accession>A0A3L6EL58</accession>
<feature type="transmembrane region" description="Helical" evidence="3">
    <location>
        <begin position="27"/>
        <end position="46"/>
    </location>
</feature>
<dbReference type="AlphaFoldDB" id="A0A3L6EL58"/>
<gene>
    <name evidence="4" type="primary">PCMP-H51</name>
    <name evidence="4" type="ORF">Zm00014a_022183</name>
</gene>
<name>A0A3L6EL58_MAIZE</name>
<feature type="transmembrane region" description="Helical" evidence="3">
    <location>
        <begin position="53"/>
        <end position="73"/>
    </location>
</feature>
<comment type="caution">
    <text evidence="4">The sequence shown here is derived from an EMBL/GenBank/DDBJ whole genome shotgun (WGS) entry which is preliminary data.</text>
</comment>
<evidence type="ECO:0000256" key="2">
    <source>
        <dbReference type="ARBA" id="ARBA00022946"/>
    </source>
</evidence>
<keyword evidence="3" id="KW-1133">Transmembrane helix</keyword>
<evidence type="ECO:0000313" key="5">
    <source>
        <dbReference type="Proteomes" id="UP000251960"/>
    </source>
</evidence>
<dbReference type="ExpressionAtlas" id="A0A3L6EL58">
    <property type="expression patterns" value="baseline and differential"/>
</dbReference>
<keyword evidence="2" id="KW-0809">Transit peptide</keyword>
<reference evidence="4 5" key="1">
    <citation type="journal article" date="2018" name="Nat. Genet.">
        <title>Extensive intraspecific gene order and gene structural variations between Mo17 and other maize genomes.</title>
        <authorList>
            <person name="Sun S."/>
            <person name="Zhou Y."/>
            <person name="Chen J."/>
            <person name="Shi J."/>
            <person name="Zhao H."/>
            <person name="Zhao H."/>
            <person name="Song W."/>
            <person name="Zhang M."/>
            <person name="Cui Y."/>
            <person name="Dong X."/>
            <person name="Liu H."/>
            <person name="Ma X."/>
            <person name="Jiao Y."/>
            <person name="Wang B."/>
            <person name="Wei X."/>
            <person name="Stein J.C."/>
            <person name="Glaubitz J.C."/>
            <person name="Lu F."/>
            <person name="Yu G."/>
            <person name="Liang C."/>
            <person name="Fengler K."/>
            <person name="Li B."/>
            <person name="Rafalski A."/>
            <person name="Schnable P.S."/>
            <person name="Ware D.H."/>
            <person name="Buckler E.S."/>
            <person name="Lai J."/>
        </authorList>
    </citation>
    <scope>NUCLEOTIDE SEQUENCE [LARGE SCALE GENOMIC DNA]</scope>
    <source>
        <strain evidence="5">cv. Missouri 17</strain>
        <tissue evidence="4">Seedling</tissue>
    </source>
</reference>
<dbReference type="Gene3D" id="1.25.10.10">
    <property type="entry name" value="Leucine-rich Repeat Variant"/>
    <property type="match status" value="1"/>
</dbReference>
<proteinExistence type="predicted"/>
<dbReference type="SUPFAM" id="SSF48371">
    <property type="entry name" value="ARM repeat"/>
    <property type="match status" value="1"/>
</dbReference>
<dbReference type="Pfam" id="PF01535">
    <property type="entry name" value="PPR"/>
    <property type="match status" value="1"/>
</dbReference>
<keyword evidence="3" id="KW-0472">Membrane</keyword>
<dbReference type="PANTHER" id="PTHR20938">
    <property type="entry name" value="INTEGRATOR COMPLEX SUBUNIT 4"/>
    <property type="match status" value="1"/>
</dbReference>
<evidence type="ECO:0000256" key="3">
    <source>
        <dbReference type="SAM" id="Phobius"/>
    </source>
</evidence>
<evidence type="ECO:0000313" key="4">
    <source>
        <dbReference type="EMBL" id="PWZ21368.1"/>
    </source>
</evidence>
<dbReference type="Proteomes" id="UP000251960">
    <property type="component" value="Chromosome 5"/>
</dbReference>
<keyword evidence="3" id="KW-0812">Transmembrane</keyword>
<dbReference type="NCBIfam" id="TIGR00756">
    <property type="entry name" value="PPR"/>
    <property type="match status" value="1"/>
</dbReference>
<organism evidence="4 5">
    <name type="scientific">Zea mays</name>
    <name type="common">Maize</name>
    <dbReference type="NCBI Taxonomy" id="4577"/>
    <lineage>
        <taxon>Eukaryota</taxon>
        <taxon>Viridiplantae</taxon>
        <taxon>Streptophyta</taxon>
        <taxon>Embryophyta</taxon>
        <taxon>Tracheophyta</taxon>
        <taxon>Spermatophyta</taxon>
        <taxon>Magnoliopsida</taxon>
        <taxon>Liliopsida</taxon>
        <taxon>Poales</taxon>
        <taxon>Poaceae</taxon>
        <taxon>PACMAD clade</taxon>
        <taxon>Panicoideae</taxon>
        <taxon>Andropogonodae</taxon>
        <taxon>Andropogoneae</taxon>
        <taxon>Tripsacinae</taxon>
        <taxon>Zea</taxon>
    </lineage>
</organism>